<dbReference type="Pfam" id="PF04571">
    <property type="entry name" value="Lipin_N"/>
    <property type="match status" value="1"/>
</dbReference>
<dbReference type="InterPro" id="IPR036412">
    <property type="entry name" value="HAD-like_sf"/>
</dbReference>
<feature type="transmembrane region" description="Helical" evidence="12">
    <location>
        <begin position="1081"/>
        <end position="1104"/>
    </location>
</feature>
<reference evidence="14 15" key="1">
    <citation type="submission" date="2021-06" db="EMBL/GenBank/DDBJ databases">
        <authorList>
            <person name="Palmer J.M."/>
        </authorList>
    </citation>
    <scope>NUCLEOTIDE SEQUENCE [LARGE SCALE GENOMIC DNA]</scope>
    <source>
        <strain evidence="14 15">MEX-2019</strain>
        <tissue evidence="14">Muscle</tissue>
    </source>
</reference>
<dbReference type="GO" id="GO:0003713">
    <property type="term" value="F:transcription coactivator activity"/>
    <property type="evidence" value="ECO:0007669"/>
    <property type="project" value="TreeGrafter"/>
</dbReference>
<evidence type="ECO:0000313" key="14">
    <source>
        <dbReference type="EMBL" id="KAK5616966.1"/>
    </source>
</evidence>
<evidence type="ECO:0000256" key="9">
    <source>
        <dbReference type="ARBA" id="ARBA00022989"/>
    </source>
</evidence>
<feature type="transmembrane region" description="Helical" evidence="12">
    <location>
        <begin position="1232"/>
        <end position="1258"/>
    </location>
</feature>
<organism evidence="14 15">
    <name type="scientific">Crenichthys baileyi</name>
    <name type="common">White River springfish</name>
    <dbReference type="NCBI Taxonomy" id="28760"/>
    <lineage>
        <taxon>Eukaryota</taxon>
        <taxon>Metazoa</taxon>
        <taxon>Chordata</taxon>
        <taxon>Craniata</taxon>
        <taxon>Vertebrata</taxon>
        <taxon>Euteleostomi</taxon>
        <taxon>Actinopterygii</taxon>
        <taxon>Neopterygii</taxon>
        <taxon>Teleostei</taxon>
        <taxon>Neoteleostei</taxon>
        <taxon>Acanthomorphata</taxon>
        <taxon>Ovalentaria</taxon>
        <taxon>Atherinomorphae</taxon>
        <taxon>Cyprinodontiformes</taxon>
        <taxon>Goodeidae</taxon>
        <taxon>Crenichthys</taxon>
    </lineage>
</organism>
<dbReference type="InterPro" id="IPR026058">
    <property type="entry name" value="LIPIN"/>
</dbReference>
<dbReference type="PANTHER" id="PTHR12181:SF62">
    <property type="entry name" value="PHOSPHATIDATE PHOSPHATASE LPIN3"/>
    <property type="match status" value="1"/>
</dbReference>
<comment type="subcellular location">
    <subcellularLocation>
        <location evidence="3">Membrane</location>
        <topology evidence="3">Multi-pass membrane protein</topology>
    </subcellularLocation>
</comment>
<dbReference type="GO" id="GO:0045944">
    <property type="term" value="P:positive regulation of transcription by RNA polymerase II"/>
    <property type="evidence" value="ECO:0007669"/>
    <property type="project" value="TreeGrafter"/>
</dbReference>
<name>A0AAV9S6S0_9TELE</name>
<proteinExistence type="inferred from homology"/>
<comment type="cofactor">
    <cofactor evidence="2">
        <name>Mg(2+)</name>
        <dbReference type="ChEBI" id="CHEBI:18420"/>
    </cofactor>
</comment>
<feature type="compositionally biased region" description="Basic and acidic residues" evidence="11">
    <location>
        <begin position="160"/>
        <end position="187"/>
    </location>
</feature>
<feature type="compositionally biased region" description="Polar residues" evidence="11">
    <location>
        <begin position="451"/>
        <end position="466"/>
    </location>
</feature>
<evidence type="ECO:0000256" key="2">
    <source>
        <dbReference type="ARBA" id="ARBA00001946"/>
    </source>
</evidence>
<dbReference type="SMART" id="SM00775">
    <property type="entry name" value="LNS2"/>
    <property type="match status" value="1"/>
</dbReference>
<feature type="compositionally biased region" description="Basic residues" evidence="11">
    <location>
        <begin position="149"/>
        <end position="159"/>
    </location>
</feature>
<evidence type="ECO:0000313" key="15">
    <source>
        <dbReference type="Proteomes" id="UP001311232"/>
    </source>
</evidence>
<evidence type="ECO:0000256" key="4">
    <source>
        <dbReference type="ARBA" id="ARBA00005476"/>
    </source>
</evidence>
<comment type="similarity">
    <text evidence="4">Belongs to the lipin family.</text>
</comment>
<protein>
    <recommendedName>
        <fullName evidence="6">phosphatidate phosphatase</fullName>
        <ecNumber evidence="6">3.1.3.4</ecNumber>
    </recommendedName>
</protein>
<feature type="region of interest" description="Disordered" evidence="11">
    <location>
        <begin position="213"/>
        <end position="255"/>
    </location>
</feature>
<dbReference type="GO" id="GO:0005634">
    <property type="term" value="C:nucleus"/>
    <property type="evidence" value="ECO:0007669"/>
    <property type="project" value="TreeGrafter"/>
</dbReference>
<dbReference type="PANTHER" id="PTHR12181">
    <property type="entry name" value="LIPIN"/>
    <property type="match status" value="1"/>
</dbReference>
<keyword evidence="15" id="KW-1185">Reference proteome</keyword>
<comment type="catalytic activity">
    <reaction evidence="1">
        <text>a 1,2-diacyl-sn-glycero-3-phosphate + H2O = a 1,2-diacyl-sn-glycerol + phosphate</text>
        <dbReference type="Rhea" id="RHEA:27429"/>
        <dbReference type="ChEBI" id="CHEBI:15377"/>
        <dbReference type="ChEBI" id="CHEBI:17815"/>
        <dbReference type="ChEBI" id="CHEBI:43474"/>
        <dbReference type="ChEBI" id="CHEBI:58608"/>
        <dbReference type="EC" id="3.1.3.4"/>
    </reaction>
    <physiologicalReaction direction="left-to-right" evidence="1">
        <dbReference type="Rhea" id="RHEA:27430"/>
    </physiologicalReaction>
</comment>
<keyword evidence="10 12" id="KW-0472">Membrane</keyword>
<evidence type="ECO:0000259" key="13">
    <source>
        <dbReference type="SMART" id="SM00775"/>
    </source>
</evidence>
<feature type="region of interest" description="Disordered" evidence="11">
    <location>
        <begin position="430"/>
        <end position="536"/>
    </location>
</feature>
<sequence>MVARFPETVCEVLKWEKADGGQESQTMNIVGQLAETVFVTVKELYRGLNPATLTGGIDVIVVRQPDGSFQCSPFHVRFGKLGVLRSKEKIVDIEINGESVDLHMKLGDNGEAFFVEENENMQVPAYLCTSPIPQEVPEELDLTAEGSGARRKKRRRKRVRSDNHLREEVSSSSEERDREKESEREADAAQWDSPASDELSAPLQASKSVYYSMSEEPNGELGATQNRDTHPHSDGEQSPLENVFFSRPDSPKSDSELLVKTQDLSGPQMQWNWGGFPTPCHPEKTPGELQATSPSSTSHFRTIERQDSFDMGYEAVISCGRLGGVTVVKPQPRTHSLDLDGCSTQSSPLSLGKKAHDVLSSHSDLFISCVSSEDLDSTRSLECTLEEQEERGLSSESVGIYFNIGQEKAEQVSSVAETVTKNVTATIKEIDDRTVPETSQFSQEPKDLQHQGVSSEQSELGSTHSVPVSVRESRIVPCAHGGDEDSALGATEGSAGSSAPAQGTDPGINLAKSSEASKQEQDKRKGKQNHHLGPSDIYLDDLTTLDPEVAALYFPKTEAEKVFTQYAEQGSGSGSQSPQSVGSGALDSGTEYLSDSTSYIMDVSMSLCGQEGDTSQITKEKFTKHLVTFQDFANNPGIIEDPSLVICINSNYYNWAVAAPMILFMTAFQKNLPKSTIEQLVKDKMSKKSGRWWFSWRRRDMDKNQQKQSKEEQEEPLASVSSTVQATLDDVDSDEAAGLGRKAVISSSLSTETINVAHSISQMYHKSLRLTSKQIESLNLHEGANKVVFSVTTQYQGTCRCEAAIYLWNWDDRVIISDIDGTITKSDALGHILPQIGKDWTHKGIAKLYHKIHQNGYKFLYCSARAIGMAAITKDYLQWVNDQGTVLPKGPVLLAPSSLFSALHREVIEKKPEVFKIACLSDIRDLFKPHRQPFYAAFGNRTNDAYAYKQEEATLTGEVPGGFHQFSDDDVLGTLRALNRVFLSGTDTMLATVTAVVTLAQYNDTVSPTTLENTSGFPTLQPDGQTNITKLHKCLQVLYEDVGDSRVRFWDIVLLVPNVAFFVFLMWKLPSARAKIRLTSSPIFVTFYFLVFVVAAVGIIRAIVSMTVSASSAATIVDKVLWEITRFFLLAIELSVIILGLAFGHLESKSSIKRVLGITAVLALAYSITQGTLEILYPDSHLSAEDFNIYGHGGRHFWLASSCFFFLVYSLIVTLPKTPVRERISLPSKRSFYVYAAILSLLNFVQGLGSALLCAGIIEGLCCVDVTTFLYFSTFAPLIYITFLKGFFGSEPKILFSYKSQVDEPDESDVHLPPTIATTLGRKELTDQGLYYSSTQIDGNGPGSSRMVGAYLDDVASGPYGSSSINSIEADRWRPINV</sequence>
<dbReference type="EC" id="3.1.3.4" evidence="6"/>
<feature type="transmembrane region" description="Helical" evidence="12">
    <location>
        <begin position="1049"/>
        <end position="1069"/>
    </location>
</feature>
<dbReference type="InterPro" id="IPR031315">
    <property type="entry name" value="LNS2/PITP"/>
</dbReference>
<comment type="similarity">
    <text evidence="5">Belongs to the UPF0359 family.</text>
</comment>
<evidence type="ECO:0000256" key="7">
    <source>
        <dbReference type="ARBA" id="ARBA00022692"/>
    </source>
</evidence>
<dbReference type="GO" id="GO:0016020">
    <property type="term" value="C:membrane"/>
    <property type="evidence" value="ECO:0007669"/>
    <property type="project" value="UniProtKB-SubCell"/>
</dbReference>
<evidence type="ECO:0000256" key="12">
    <source>
        <dbReference type="SAM" id="Phobius"/>
    </source>
</evidence>
<keyword evidence="8" id="KW-0378">Hydrolase</keyword>
<evidence type="ECO:0000256" key="10">
    <source>
        <dbReference type="ARBA" id="ARBA00023136"/>
    </source>
</evidence>
<feature type="compositionally biased region" description="Low complexity" evidence="11">
    <location>
        <begin position="574"/>
        <end position="584"/>
    </location>
</feature>
<dbReference type="InterPro" id="IPR013209">
    <property type="entry name" value="LNS2"/>
</dbReference>
<feature type="region of interest" description="Disordered" evidence="11">
    <location>
        <begin position="138"/>
        <end position="201"/>
    </location>
</feature>
<dbReference type="InterPro" id="IPR018781">
    <property type="entry name" value="TPRA1/CAND2/CAND8"/>
</dbReference>
<dbReference type="EMBL" id="JAHHUM010000868">
    <property type="protein sequence ID" value="KAK5616966.1"/>
    <property type="molecule type" value="Genomic_DNA"/>
</dbReference>
<comment type="caution">
    <text evidence="14">The sequence shown here is derived from an EMBL/GenBank/DDBJ whole genome shotgun (WGS) entry which is preliminary data.</text>
</comment>
<keyword evidence="7 12" id="KW-0812">Transmembrane</keyword>
<keyword evidence="9 12" id="KW-1133">Transmembrane helix</keyword>
<dbReference type="GO" id="GO:0032869">
    <property type="term" value="P:cellular response to insulin stimulus"/>
    <property type="evidence" value="ECO:0007669"/>
    <property type="project" value="TreeGrafter"/>
</dbReference>
<dbReference type="Pfam" id="PF10160">
    <property type="entry name" value="Tmemb_40"/>
    <property type="match status" value="1"/>
</dbReference>
<dbReference type="InterPro" id="IPR031703">
    <property type="entry name" value="Lipin_mid"/>
</dbReference>
<dbReference type="GO" id="GO:0019432">
    <property type="term" value="P:triglyceride biosynthetic process"/>
    <property type="evidence" value="ECO:0007669"/>
    <property type="project" value="TreeGrafter"/>
</dbReference>
<evidence type="ECO:0000256" key="1">
    <source>
        <dbReference type="ARBA" id="ARBA00001180"/>
    </source>
</evidence>
<feature type="region of interest" description="Disordered" evidence="11">
    <location>
        <begin position="567"/>
        <end position="587"/>
    </location>
</feature>
<gene>
    <name evidence="14" type="ORF">CRENBAI_012373</name>
</gene>
<evidence type="ECO:0000256" key="11">
    <source>
        <dbReference type="SAM" id="MobiDB-lite"/>
    </source>
</evidence>
<dbReference type="GO" id="GO:0008195">
    <property type="term" value="F:phosphatidate phosphatase activity"/>
    <property type="evidence" value="ECO:0007669"/>
    <property type="project" value="UniProtKB-EC"/>
</dbReference>
<accession>A0AAV9S6S0</accession>
<evidence type="ECO:0000256" key="5">
    <source>
        <dbReference type="ARBA" id="ARBA00010125"/>
    </source>
</evidence>
<evidence type="ECO:0000256" key="3">
    <source>
        <dbReference type="ARBA" id="ARBA00004141"/>
    </source>
</evidence>
<feature type="region of interest" description="Disordered" evidence="11">
    <location>
        <begin position="703"/>
        <end position="722"/>
    </location>
</feature>
<feature type="transmembrane region" description="Helical" evidence="12">
    <location>
        <begin position="1197"/>
        <end position="1220"/>
    </location>
</feature>
<dbReference type="InterPro" id="IPR007651">
    <property type="entry name" value="Lipin_N"/>
</dbReference>
<dbReference type="Pfam" id="PF08235">
    <property type="entry name" value="LNS2"/>
    <property type="match status" value="1"/>
</dbReference>
<feature type="transmembrane region" description="Helical" evidence="12">
    <location>
        <begin position="1270"/>
        <end position="1288"/>
    </location>
</feature>
<dbReference type="Pfam" id="PF16876">
    <property type="entry name" value="Lipin_mid"/>
    <property type="match status" value="1"/>
</dbReference>
<evidence type="ECO:0000256" key="8">
    <source>
        <dbReference type="ARBA" id="ARBA00022801"/>
    </source>
</evidence>
<dbReference type="GO" id="GO:0009062">
    <property type="term" value="P:fatty acid catabolic process"/>
    <property type="evidence" value="ECO:0007669"/>
    <property type="project" value="TreeGrafter"/>
</dbReference>
<evidence type="ECO:0000256" key="6">
    <source>
        <dbReference type="ARBA" id="ARBA00012638"/>
    </source>
</evidence>
<feature type="transmembrane region" description="Helical" evidence="12">
    <location>
        <begin position="1155"/>
        <end position="1177"/>
    </location>
</feature>
<dbReference type="SUPFAM" id="SSF56784">
    <property type="entry name" value="HAD-like"/>
    <property type="match status" value="1"/>
</dbReference>
<feature type="domain" description="LNS2/PITP" evidence="13">
    <location>
        <begin position="814"/>
        <end position="966"/>
    </location>
</feature>
<dbReference type="Proteomes" id="UP001311232">
    <property type="component" value="Unassembled WGS sequence"/>
</dbReference>
<feature type="transmembrane region" description="Helical" evidence="12">
    <location>
        <begin position="1124"/>
        <end position="1143"/>
    </location>
</feature>